<accession>A0A9P3PNL8</accession>
<organism evidence="3 4">
    <name type="scientific">Lyophyllum shimeji</name>
    <name type="common">Hon-shimeji</name>
    <name type="synonym">Tricholoma shimeji</name>
    <dbReference type="NCBI Taxonomy" id="47721"/>
    <lineage>
        <taxon>Eukaryota</taxon>
        <taxon>Fungi</taxon>
        <taxon>Dikarya</taxon>
        <taxon>Basidiomycota</taxon>
        <taxon>Agaricomycotina</taxon>
        <taxon>Agaricomycetes</taxon>
        <taxon>Agaricomycetidae</taxon>
        <taxon>Agaricales</taxon>
        <taxon>Tricholomatineae</taxon>
        <taxon>Lyophyllaceae</taxon>
        <taxon>Lyophyllum</taxon>
    </lineage>
</organism>
<feature type="compositionally biased region" description="Basic and acidic residues" evidence="1">
    <location>
        <begin position="778"/>
        <end position="787"/>
    </location>
</feature>
<feature type="region of interest" description="Disordered" evidence="1">
    <location>
        <begin position="1"/>
        <end position="33"/>
    </location>
</feature>
<feature type="region of interest" description="Disordered" evidence="1">
    <location>
        <begin position="774"/>
        <end position="831"/>
    </location>
</feature>
<evidence type="ECO:0000313" key="4">
    <source>
        <dbReference type="Proteomes" id="UP001063166"/>
    </source>
</evidence>
<evidence type="ECO:0000259" key="2">
    <source>
        <dbReference type="Pfam" id="PF19343"/>
    </source>
</evidence>
<name>A0A9P3PNL8_LYOSH</name>
<keyword evidence="4" id="KW-1185">Reference proteome</keyword>
<reference evidence="3" key="1">
    <citation type="submission" date="2022-07" db="EMBL/GenBank/DDBJ databases">
        <title>The genome of Lyophyllum shimeji provides insight into the initial evolution of ectomycorrhizal fungal genome.</title>
        <authorList>
            <person name="Kobayashi Y."/>
            <person name="Shibata T."/>
            <person name="Hirakawa H."/>
            <person name="Shigenobu S."/>
            <person name="Nishiyama T."/>
            <person name="Yamada A."/>
            <person name="Hasebe M."/>
            <person name="Kawaguchi M."/>
        </authorList>
    </citation>
    <scope>NUCLEOTIDE SEQUENCE</scope>
    <source>
        <strain evidence="3">AT787</strain>
    </source>
</reference>
<proteinExistence type="predicted"/>
<dbReference type="Proteomes" id="UP001063166">
    <property type="component" value="Unassembled WGS sequence"/>
</dbReference>
<feature type="compositionally biased region" description="Basic and acidic residues" evidence="1">
    <location>
        <begin position="10"/>
        <end position="19"/>
    </location>
</feature>
<feature type="domain" description="HAM1-like N-terminal" evidence="2">
    <location>
        <begin position="43"/>
        <end position="218"/>
    </location>
</feature>
<feature type="domain" description="HAM1-like N-terminal" evidence="2">
    <location>
        <begin position="248"/>
        <end position="623"/>
    </location>
</feature>
<sequence length="925" mass="99530">MGSCLSCLRGESESAEREPLLPTVAPPPPVPRSPTPLEKAADILAALQSGKLPSQDQLDIILRSNLRSSLLQCDLSVSGSGPLSENGRRVVDDTRELIESILQFGMEKNMDNRFQDLLYQCSQMEGPPIRVDADTAAIDAGQERLHAQAPTHGELIYDTTELIKSLKALAQLLLTSSAFRLLLCDMFASTRELLAQVAADIGNVAEQVQVAAEGVEKVASIGGDSLNILTEKVDDAVETVTEGLNAAQKMPSPDTAKDTFITSVQAFIVRAHQDPRYLRALRTMVSLTRKYARKLSRLTDIISESQTCSSTGTDDSPAISLTLSHEASQALDDFKVLVERLASGHSLDPLLRSLEDTVSSIAEEPQSSEADSKTGDVELQQYLASVDHWLSCALSPTPPSEPLYASSRAGTRALEKLYDDGHILFLSAAPSSPASVWSNHLSTFLTTYDAFVTALSHDRSTMRLVNALSQTHADLSDLMAQALRLGAPAGNAWKEEALRDLVGWVIPRVMGVIGHIEVPMPRVEYRSGKTEGALDALRMGPGEPGGLELDLVPDAIAVKIWNETRICMHPKDGPGATRASSCSRMHVHVEGIRLAVRELGYYFRRGGKCVGYADQGLLSVEVGSSEEPHHGSSSSQGLGVHIEVAFDTDDDKHDLDAEPSQKVLFEVLDVQVSLPGVRFEIDKSRHWILNKILIQPLAGPVVARVVSGVVEGRIRALLEGLAAGSATVGEEARRVREARCVNRAEEVGKTKVEPSVADLWAALLAKGPEAFGLGSATRDSDSPDVKVDTQSSTTATLKGVVHTMTTTTTVGPPDSRSGSGSGSSTLQDQSENKIETAVAIGAGAMLFPDEAGPYRGDDEGEGGGSKGSLLARVVKGLDDTLVNVEETVDHAVELRDDMECAVERRKEREELERKRGGWRSRAFDI</sequence>
<dbReference type="EMBL" id="BRPK01000006">
    <property type="protein sequence ID" value="GLB39185.1"/>
    <property type="molecule type" value="Genomic_DNA"/>
</dbReference>
<dbReference type="InterPro" id="IPR045967">
    <property type="entry name" value="HAM1-like_N"/>
</dbReference>
<evidence type="ECO:0000313" key="3">
    <source>
        <dbReference type="EMBL" id="GLB39185.1"/>
    </source>
</evidence>
<comment type="caution">
    <text evidence="3">The sequence shown here is derived from an EMBL/GenBank/DDBJ whole genome shotgun (WGS) entry which is preliminary data.</text>
</comment>
<dbReference type="PANTHER" id="PTHR31138">
    <property type="entry name" value="CHROMOSOME 19, WHOLE GENOME SHOTGUN SEQUENCE"/>
    <property type="match status" value="1"/>
</dbReference>
<dbReference type="PANTHER" id="PTHR31138:SF1">
    <property type="entry name" value="PDZ DOMAIN-CONTAINING PROTEIN"/>
    <property type="match status" value="1"/>
</dbReference>
<feature type="compositionally biased region" description="Pro residues" evidence="1">
    <location>
        <begin position="24"/>
        <end position="33"/>
    </location>
</feature>
<evidence type="ECO:0000256" key="1">
    <source>
        <dbReference type="SAM" id="MobiDB-lite"/>
    </source>
</evidence>
<protein>
    <recommendedName>
        <fullName evidence="2">HAM1-like N-terminal domain-containing protein</fullName>
    </recommendedName>
</protein>
<dbReference type="Pfam" id="PF19343">
    <property type="entry name" value="HAM1_N"/>
    <property type="match status" value="2"/>
</dbReference>
<dbReference type="AlphaFoldDB" id="A0A9P3PNL8"/>
<dbReference type="OrthoDB" id="5407957at2759"/>
<feature type="compositionally biased region" description="Low complexity" evidence="1">
    <location>
        <begin position="803"/>
        <end position="824"/>
    </location>
</feature>
<gene>
    <name evidence="3" type="ORF">LshimejAT787_0603470</name>
</gene>